<name>A0A0B2P375_GLYSO</name>
<protein>
    <submittedName>
        <fullName evidence="1">Uncharacterized protein</fullName>
    </submittedName>
</protein>
<dbReference type="EMBL" id="KN670433">
    <property type="protein sequence ID" value="KHN02113.1"/>
    <property type="molecule type" value="Genomic_DNA"/>
</dbReference>
<dbReference type="Proteomes" id="UP000053555">
    <property type="component" value="Unassembled WGS sequence"/>
</dbReference>
<gene>
    <name evidence="1" type="ORF">glysoja_028316</name>
</gene>
<evidence type="ECO:0000313" key="1">
    <source>
        <dbReference type="EMBL" id="KHN02113.1"/>
    </source>
</evidence>
<proteinExistence type="predicted"/>
<dbReference type="AlphaFoldDB" id="A0A0B2P375"/>
<organism evidence="1">
    <name type="scientific">Glycine soja</name>
    <name type="common">Wild soybean</name>
    <dbReference type="NCBI Taxonomy" id="3848"/>
    <lineage>
        <taxon>Eukaryota</taxon>
        <taxon>Viridiplantae</taxon>
        <taxon>Streptophyta</taxon>
        <taxon>Embryophyta</taxon>
        <taxon>Tracheophyta</taxon>
        <taxon>Spermatophyta</taxon>
        <taxon>Magnoliopsida</taxon>
        <taxon>eudicotyledons</taxon>
        <taxon>Gunneridae</taxon>
        <taxon>Pentapetalae</taxon>
        <taxon>rosids</taxon>
        <taxon>fabids</taxon>
        <taxon>Fabales</taxon>
        <taxon>Fabaceae</taxon>
        <taxon>Papilionoideae</taxon>
        <taxon>50 kb inversion clade</taxon>
        <taxon>NPAAA clade</taxon>
        <taxon>indigoferoid/millettioid clade</taxon>
        <taxon>Phaseoleae</taxon>
        <taxon>Glycine</taxon>
        <taxon>Glycine subgen. Soja</taxon>
    </lineage>
</organism>
<accession>A0A0B2P375</accession>
<sequence length="114" mass="12891">MSDKDFFMRAPFALPEASKRLILFNSLFPRWEDYPPQSKSLTNAIDKMIVTPLTFMSPTTIVVIATLAMTHMTATRSVTIAFQNCLSTKTLGIPTELTTKMLYQRNSVTETPRI</sequence>
<reference evidence="1" key="1">
    <citation type="submission" date="2014-07" db="EMBL/GenBank/DDBJ databases">
        <title>Identification of a novel salt tolerance gene in wild soybean by whole-genome sequencing.</title>
        <authorList>
            <person name="Lam H.-M."/>
            <person name="Qi X."/>
            <person name="Li M.-W."/>
            <person name="Liu X."/>
            <person name="Xie M."/>
            <person name="Ni M."/>
            <person name="Xu X."/>
        </authorList>
    </citation>
    <scope>NUCLEOTIDE SEQUENCE [LARGE SCALE GENOMIC DNA]</scope>
    <source>
        <tissue evidence="1">Root</tissue>
    </source>
</reference>